<reference evidence="2" key="2">
    <citation type="submission" date="2020-06" db="EMBL/GenBank/DDBJ databases">
        <authorList>
            <person name="Sheffer M."/>
        </authorList>
    </citation>
    <scope>NUCLEOTIDE SEQUENCE</scope>
</reference>
<feature type="domain" description="DUF5641" evidence="1">
    <location>
        <begin position="228"/>
        <end position="317"/>
    </location>
</feature>
<keyword evidence="3" id="KW-1185">Reference proteome</keyword>
<organism evidence="2 3">
    <name type="scientific">Argiope bruennichi</name>
    <name type="common">Wasp spider</name>
    <name type="synonym">Aranea bruennichi</name>
    <dbReference type="NCBI Taxonomy" id="94029"/>
    <lineage>
        <taxon>Eukaryota</taxon>
        <taxon>Metazoa</taxon>
        <taxon>Ecdysozoa</taxon>
        <taxon>Arthropoda</taxon>
        <taxon>Chelicerata</taxon>
        <taxon>Arachnida</taxon>
        <taxon>Araneae</taxon>
        <taxon>Araneomorphae</taxon>
        <taxon>Entelegynae</taxon>
        <taxon>Araneoidea</taxon>
        <taxon>Araneidae</taxon>
        <taxon>Argiope</taxon>
    </lineage>
</organism>
<accession>A0A8T0FX87</accession>
<evidence type="ECO:0000313" key="3">
    <source>
        <dbReference type="Proteomes" id="UP000807504"/>
    </source>
</evidence>
<dbReference type="AlphaFoldDB" id="A0A8T0FX87"/>
<evidence type="ECO:0000259" key="1">
    <source>
        <dbReference type="Pfam" id="PF18701"/>
    </source>
</evidence>
<proteinExistence type="predicted"/>
<dbReference type="EMBL" id="JABXBU010000002">
    <property type="protein sequence ID" value="KAF8794855.1"/>
    <property type="molecule type" value="Genomic_DNA"/>
</dbReference>
<comment type="caution">
    <text evidence="2">The sequence shown here is derived from an EMBL/GenBank/DDBJ whole genome shotgun (WGS) entry which is preliminary data.</text>
</comment>
<protein>
    <recommendedName>
        <fullName evidence="1">DUF5641 domain-containing protein</fullName>
    </recommendedName>
</protein>
<evidence type="ECO:0000313" key="2">
    <source>
        <dbReference type="EMBL" id="KAF8794855.1"/>
    </source>
</evidence>
<dbReference type="InterPro" id="IPR040676">
    <property type="entry name" value="DUF5641"/>
</dbReference>
<sequence length="382" mass="43410">MLKREGPYLVVTNRSPTTYDIADPAKPDEVLGTYHNSALRAYELPVARDSGIVSPLRRCGRPKKFCADSSPRRRASLRKITDTYSRSSGVNGSDVVIGFNITSLNRKRGNIKNQLTKLNNALTEGQNKMDIPELQAQLDIVLNIEHKFEELKDDNYKIAKKEDFQKVGTSLFEVDDDIQKLEVSLKTSIHLKIREGLKPLTPACFLQGFPSSDTTDLDEIDSKSLNRRLHFIQKLRHDLRTRFCNEYLAMLMHKGRHTRDESLNVEDIILLQNDGKRLHWPLGIVIEVLPGADGHSRIARAKTAQGEKLRPFQRLYSLEIRSFEKLPFLAQQKDIDTNTQLPATPVVSDQDSSEDDDYITKVAPDVITKAGRRIKIPNRLNL</sequence>
<dbReference type="Proteomes" id="UP000807504">
    <property type="component" value="Unassembled WGS sequence"/>
</dbReference>
<gene>
    <name evidence="2" type="ORF">HNY73_002777</name>
</gene>
<dbReference type="Pfam" id="PF18701">
    <property type="entry name" value="DUF5641"/>
    <property type="match status" value="1"/>
</dbReference>
<name>A0A8T0FX87_ARGBR</name>
<reference evidence="2" key="1">
    <citation type="journal article" date="2020" name="bioRxiv">
        <title>Chromosome-level reference genome of the European wasp spider Argiope bruennichi: a resource for studies on range expansion and evolutionary adaptation.</title>
        <authorList>
            <person name="Sheffer M.M."/>
            <person name="Hoppe A."/>
            <person name="Krehenwinkel H."/>
            <person name="Uhl G."/>
            <person name="Kuss A.W."/>
            <person name="Jensen L."/>
            <person name="Jensen C."/>
            <person name="Gillespie R.G."/>
            <person name="Hoff K.J."/>
            <person name="Prost S."/>
        </authorList>
    </citation>
    <scope>NUCLEOTIDE SEQUENCE</scope>
</reference>